<comment type="caution">
    <text evidence="1">The sequence shown here is derived from an EMBL/GenBank/DDBJ whole genome shotgun (WGS) entry which is preliminary data.</text>
</comment>
<dbReference type="InterPro" id="IPR016977">
    <property type="entry name" value="ComGF"/>
</dbReference>
<sequence length="131" mass="15436">MEALVALFVLSGSFLLFLGMTKLFHEEIKKSRIDYTQDWQLFCTLMRNELEGARLEKVENNYLYVNKRTPLRFGLSAQGDFRKTNADGRGYQPLIHDLKKAEIVQNEKQIKIVHVFKQGGEHIFYYQFIEE</sequence>
<dbReference type="PIRSF" id="PIRSF031611">
    <property type="entry name" value="Competence_ComGF"/>
    <property type="match status" value="1"/>
</dbReference>
<dbReference type="eggNOG" id="COG4940">
    <property type="taxonomic scope" value="Bacteria"/>
</dbReference>
<dbReference type="Pfam" id="PF15980">
    <property type="entry name" value="ComGF"/>
    <property type="match status" value="1"/>
</dbReference>
<dbReference type="NCBIfam" id="NF041002">
    <property type="entry name" value="pilin_ComGF"/>
    <property type="match status" value="1"/>
</dbReference>
<evidence type="ECO:0000313" key="2">
    <source>
        <dbReference type="Proteomes" id="UP000006787"/>
    </source>
</evidence>
<proteinExistence type="predicted"/>
<protein>
    <submittedName>
        <fullName evidence="1">Competence protein ComGF</fullName>
    </submittedName>
</protein>
<dbReference type="EMBL" id="AMQS01000001">
    <property type="protein sequence ID" value="EKF52566.1"/>
    <property type="molecule type" value="Genomic_DNA"/>
</dbReference>
<gene>
    <name evidence="1" type="ORF">C426_0141</name>
</gene>
<evidence type="ECO:0000313" key="1">
    <source>
        <dbReference type="EMBL" id="EKF52566.1"/>
    </source>
</evidence>
<dbReference type="AlphaFoldDB" id="K2PYU4"/>
<name>K2PYU4_9LACT</name>
<dbReference type="Proteomes" id="UP000006787">
    <property type="component" value="Unassembled WGS sequence"/>
</dbReference>
<reference evidence="1 2" key="1">
    <citation type="journal article" date="2012" name="J. Bacteriol.">
        <title>Genome Sequence of the Bacteriocin-Producing Strain Lactococcus garvieae DCC43.</title>
        <authorList>
            <person name="Gabrielsen C."/>
            <person name="Brede D.A."/>
            <person name="Hernandez P.E."/>
            <person name="Nes I.F."/>
            <person name="Diep D.B."/>
        </authorList>
    </citation>
    <scope>NUCLEOTIDE SEQUENCE [LARGE SCALE GENOMIC DNA]</scope>
    <source>
        <strain evidence="1 2">DCC43</strain>
    </source>
</reference>
<dbReference type="PATRIC" id="fig|1231377.3.peg.140"/>
<organism evidence="1 2">
    <name type="scientific">Lactococcus garvieae DCC43</name>
    <dbReference type="NCBI Taxonomy" id="1231377"/>
    <lineage>
        <taxon>Bacteria</taxon>
        <taxon>Bacillati</taxon>
        <taxon>Bacillota</taxon>
        <taxon>Bacilli</taxon>
        <taxon>Lactobacillales</taxon>
        <taxon>Streptococcaceae</taxon>
        <taxon>Lactococcus</taxon>
    </lineage>
</organism>
<accession>K2PYU4</accession>